<dbReference type="AlphaFoldDB" id="A0A849SRI4"/>
<evidence type="ECO:0000256" key="1">
    <source>
        <dbReference type="SAM" id="SignalP"/>
    </source>
</evidence>
<feature type="signal peptide" evidence="1">
    <location>
        <begin position="1"/>
        <end position="29"/>
    </location>
</feature>
<name>A0A849SRI4_UNCEI</name>
<protein>
    <recommendedName>
        <fullName evidence="4">Penicillin-binding protein activator LpoB</fullName>
    </recommendedName>
</protein>
<gene>
    <name evidence="2" type="ORF">HOP12_13945</name>
</gene>
<keyword evidence="1" id="KW-0732">Signal</keyword>
<accession>A0A849SRI4</accession>
<dbReference type="Proteomes" id="UP000580839">
    <property type="component" value="Unassembled WGS sequence"/>
</dbReference>
<dbReference type="EMBL" id="JABFRW010000183">
    <property type="protein sequence ID" value="NOT35244.1"/>
    <property type="molecule type" value="Genomic_DNA"/>
</dbReference>
<evidence type="ECO:0000313" key="2">
    <source>
        <dbReference type="EMBL" id="NOT35244.1"/>
    </source>
</evidence>
<evidence type="ECO:0008006" key="4">
    <source>
        <dbReference type="Google" id="ProtNLM"/>
    </source>
</evidence>
<feature type="chain" id="PRO_5032725136" description="Penicillin-binding protein activator LpoB" evidence="1">
    <location>
        <begin position="30"/>
        <end position="228"/>
    </location>
</feature>
<feature type="non-terminal residue" evidence="2">
    <location>
        <position position="228"/>
    </location>
</feature>
<dbReference type="Gene3D" id="3.40.50.10610">
    <property type="entry name" value="ABC-type transport auxiliary lipoprotein component"/>
    <property type="match status" value="1"/>
</dbReference>
<evidence type="ECO:0000313" key="3">
    <source>
        <dbReference type="Proteomes" id="UP000580839"/>
    </source>
</evidence>
<comment type="caution">
    <text evidence="2">The sequence shown here is derived from an EMBL/GenBank/DDBJ whole genome shotgun (WGS) entry which is preliminary data.</text>
</comment>
<organism evidence="2 3">
    <name type="scientific">Eiseniibacteriota bacterium</name>
    <dbReference type="NCBI Taxonomy" id="2212470"/>
    <lineage>
        <taxon>Bacteria</taxon>
        <taxon>Candidatus Eiseniibacteriota</taxon>
    </lineage>
</organism>
<sequence>MHPNPTRNPARIGLLIAALCVCAAAAAVAQKGKKVDLIWTAPGIEQLGVRTIALMPALSFDNNLQSEHLVENAAAQSLRPLGYRWRSPTSALALLKGSATADSLWRAQRAVILKNLHVDSLAAGRLCAAMRVNALLTYRIDLFERHELEWNQTGKPSTSVQIKAALVDSSGRLLWTASGSETLEGTYKDAGQGVVSVKGSGLSNQPMTGNSGAPTFDEVLAKLFERWA</sequence>
<reference evidence="2 3" key="1">
    <citation type="submission" date="2020-04" db="EMBL/GenBank/DDBJ databases">
        <title>Metagenomic profiling of ammonia- and methane-oxidizing microorganisms in a Dutch drinking water treatment plant.</title>
        <authorList>
            <person name="Poghosyan L."/>
            <person name="Leucker S."/>
        </authorList>
    </citation>
    <scope>NUCLEOTIDE SEQUENCE [LARGE SCALE GENOMIC DNA]</scope>
    <source>
        <strain evidence="2">S-RSF-IL-03</strain>
    </source>
</reference>
<proteinExistence type="predicted"/>